<name>A0A455ZH60_9FLAO</name>
<reference evidence="2" key="3">
    <citation type="journal article" date="2016" name="Genome Announc.">
        <title>Complete Genome Sequences of Four Strains from the 2015-2016 Elizabethkingia anophelis Outbreak.</title>
        <authorList>
            <person name="Nicholson A.C."/>
            <person name="Whitney A.M."/>
            <person name="Emery B.D."/>
            <person name="Bell M.E."/>
            <person name="Gartin J.T."/>
            <person name="Humrighouse B.W."/>
            <person name="Loparev V.N."/>
            <person name="Batra D."/>
            <person name="Sheth M."/>
            <person name="Rowe L.A."/>
            <person name="Juieng P."/>
            <person name="Knipe K."/>
            <person name="Gulvik C."/>
            <person name="McQuiston J.R."/>
        </authorList>
    </citation>
    <scope>NUCLEOTIDE SEQUENCE</scope>
</reference>
<proteinExistence type="predicted"/>
<reference evidence="2" key="7">
    <citation type="journal article" date="2017" name="Sci. Rep.">
        <title>Genomic features, phylogenetic relationships, and comparative genomics of Elizabethkingia anophelis strain EM361-97 isolated in Taiwan.</title>
        <authorList>
            <person name="Lin J.N."/>
            <person name="Lai C.H."/>
            <person name="Yang C.H."/>
            <person name="Huang Y.H."/>
            <person name="Lin H.H."/>
        </authorList>
    </citation>
    <scope>NUCLEOTIDE SEQUENCE</scope>
</reference>
<reference evidence="2" key="1">
    <citation type="journal article" date="2014" name="Genome Biol. Evol.">
        <title>Comparative genomic analysis of malaria mosquito vector-associated novel pathogen Elizabethkingia anophelis.</title>
        <authorList>
            <person name="Teo J."/>
            <person name="Tan S.Y."/>
            <person name="Liu Y."/>
            <person name="Tay M."/>
            <person name="Ding Y."/>
            <person name="Li Y."/>
            <person name="Kjelleberg S."/>
            <person name="Givskov M."/>
            <person name="Lin R.T."/>
            <person name="Yang L."/>
        </authorList>
    </citation>
    <scope>NUCLEOTIDE SEQUENCE</scope>
</reference>
<reference evidence="2" key="4">
    <citation type="journal article" date="2016" name="Sci. Rep.">
        <title>Genomic epidemiology and global diversity of the emerging bacterial pathogen Elizabethkingia anophelis.</title>
        <authorList>
            <person name="Breurec S."/>
            <person name="Criscuolo A."/>
            <person name="Diancourt L."/>
            <person name="Rendueles O."/>
            <person name="Vandenbogaert M."/>
            <person name="Passet V."/>
            <person name="Caro V."/>
            <person name="Rocha E.P."/>
            <person name="Touchon M."/>
            <person name="Brisse S."/>
        </authorList>
    </citation>
    <scope>NUCLEOTIDE SEQUENCE</scope>
</reference>
<organism evidence="2">
    <name type="scientific">Elizabethkingia anophelis</name>
    <dbReference type="NCBI Taxonomy" id="1117645"/>
    <lineage>
        <taxon>Bacteria</taxon>
        <taxon>Pseudomonadati</taxon>
        <taxon>Bacteroidota</taxon>
        <taxon>Flavobacteriia</taxon>
        <taxon>Flavobacteriales</taxon>
        <taxon>Weeksellaceae</taxon>
        <taxon>Elizabethkingia</taxon>
    </lineage>
</organism>
<dbReference type="RefSeq" id="WP_059330373.1">
    <property type="nucleotide sequence ID" value="NZ_CP016370.1"/>
</dbReference>
<reference evidence="2" key="2">
    <citation type="journal article" date="2014" name="PLoS ONE">
        <title>Insights from the genome annotation of Elizabethkingia anophelis from the malaria vector Anopheles gambiae.</title>
        <authorList>
            <person name="Kukutla P."/>
            <person name="Lindberg B.G."/>
            <person name="Pei D."/>
            <person name="Rayl M."/>
            <person name="Yu W."/>
            <person name="Steritz M."/>
            <person name="Faye I."/>
            <person name="Xu J."/>
        </authorList>
    </citation>
    <scope>NUCLEOTIDE SEQUENCE</scope>
</reference>
<reference evidence="2" key="5">
    <citation type="journal article" date="2017" name="Genome Announc.">
        <title>Complete Circularized Genome Sequences of Four Strains of Elizabethkingia anophelis, Including Two Novel Strains Isolated from Wild-Caught Anopheles sinensis.</title>
        <authorList>
            <person name="Pei D."/>
            <person name="Nicholson A.C."/>
            <person name="Jiang J."/>
            <person name="Chen H."/>
            <person name="Whitney A.M."/>
            <person name="Villarma A."/>
            <person name="Bell M."/>
            <person name="Humrighouse B."/>
            <person name="Rowe L.A."/>
            <person name="Sheth M."/>
            <person name="Batra D."/>
            <person name="Juieng P."/>
            <person name="Loparev V.N."/>
            <person name="McQuiston J.R."/>
            <person name="Lan Y."/>
            <person name="Ma Y."/>
            <person name="Xu J."/>
        </authorList>
    </citation>
    <scope>NUCLEOTIDE SEQUENCE</scope>
</reference>
<dbReference type="EMBL" id="BK010616">
    <property type="protein sequence ID" value="DAC76096.1"/>
    <property type="molecule type" value="Genomic_DNA"/>
</dbReference>
<evidence type="ECO:0000313" key="1">
    <source>
        <dbReference type="EMBL" id="DAC76033.1"/>
    </source>
</evidence>
<dbReference type="AlphaFoldDB" id="A0A455ZH60"/>
<dbReference type="EMBL" id="BK010615">
    <property type="protein sequence ID" value="DAC76033.1"/>
    <property type="molecule type" value="Genomic_DNA"/>
</dbReference>
<accession>A0A455ZH60</accession>
<gene>
    <name evidence="1" type="primary">ICEEaIII(13)_0422_4833_5360</name>
</gene>
<reference evidence="2" key="8">
    <citation type="journal article" date="2018" name="J. ISSAAS">
        <title>In Silico Identification of Three Types of Integrative and Conjugative Elements (ICEs) in Elizabethkingia anophelis Strains Isolated from Around the World.</title>
        <authorList>
            <person name="Xu J."/>
            <person name="Pei D."/>
            <person name="Nicholson A."/>
            <person name="Lan Y."/>
            <person name="Xia Q."/>
        </authorList>
    </citation>
    <scope>NUCLEOTIDE SEQUENCE</scope>
</reference>
<reference evidence="2" key="6">
    <citation type="journal article" date="2017" name="Nat. Commun.">
        <title>Evolutionary dynamics and genomic features of the Elizabethkingia anophelis 2015 to 2016 Wisconsin outbreak strain.</title>
        <authorList>
            <person name="Perrin A."/>
            <person name="Larsonneur E."/>
            <person name="Nicholson A.C."/>
            <person name="Edwards D.J."/>
            <person name="Gundlach K.M."/>
            <person name="Whitney A.M."/>
            <person name="Gulvik C.A."/>
            <person name="Bell M.E."/>
            <person name="Rendueles O."/>
            <person name="Cury J."/>
            <person name="Hugon P."/>
            <person name="Clermont D."/>
            <person name="Enouf V."/>
            <person name="Loparev V."/>
            <person name="Juieng P."/>
            <person name="Monson T."/>
            <person name="Warshauer D."/>
            <person name="Elbadawi L.I."/>
            <person name="Walters M.S."/>
            <person name="Crist M.B."/>
            <person name="Noble-Wang J."/>
            <person name="Borlaug G."/>
            <person name="Rocha E.P.C."/>
            <person name="Criscuolo A."/>
            <person name="Touchon M."/>
            <person name="Davis J.P."/>
            <person name="Holt K.E."/>
            <person name="McQuiston J.R."/>
            <person name="Brisse S."/>
        </authorList>
    </citation>
    <scope>NUCLEOTIDE SEQUENCE</scope>
</reference>
<evidence type="ECO:0000313" key="2">
    <source>
        <dbReference type="EMBL" id="DAC76096.1"/>
    </source>
</evidence>
<protein>
    <submittedName>
        <fullName evidence="2">Uncharacterized protein</fullName>
    </submittedName>
</protein>
<sequence length="175" mass="20502">MEIINIFAGELFAFRFAENPLDEYRSAIDQWNDIPYLKKYYEDNNTTYIKNNPFFPISGLEDFVDFISENATKFDEKLNHACERGSISDYFEILSKGKDLHEILPKRKSKYHVLRLYGIQLGSIVIITGSAIKLTEAMKDHPDTDRQLVKLNSVQDFLREHSINDEETFFDYLNN</sequence>